<dbReference type="Proteomes" id="UP001144471">
    <property type="component" value="Unassembled WGS sequence"/>
</dbReference>
<comment type="caution">
    <text evidence="2">The sequence shown here is derived from an EMBL/GenBank/DDBJ whole genome shotgun (WGS) entry which is preliminary data.</text>
</comment>
<evidence type="ECO:0008006" key="4">
    <source>
        <dbReference type="Google" id="ProtNLM"/>
    </source>
</evidence>
<evidence type="ECO:0000313" key="2">
    <source>
        <dbReference type="EMBL" id="GLI55019.1"/>
    </source>
</evidence>
<keyword evidence="1" id="KW-1133">Transmembrane helix</keyword>
<proteinExistence type="predicted"/>
<feature type="transmembrane region" description="Helical" evidence="1">
    <location>
        <begin position="105"/>
        <end position="124"/>
    </location>
</feature>
<evidence type="ECO:0000256" key="1">
    <source>
        <dbReference type="SAM" id="Phobius"/>
    </source>
</evidence>
<dbReference type="RefSeq" id="WP_281833255.1">
    <property type="nucleotide sequence ID" value="NZ_BSDY01000002.1"/>
</dbReference>
<gene>
    <name evidence="2" type="ORF">PM10SUCC1_05340</name>
</gene>
<feature type="transmembrane region" description="Helical" evidence="1">
    <location>
        <begin position="7"/>
        <end position="27"/>
    </location>
</feature>
<protein>
    <recommendedName>
        <fullName evidence="4">Membrane protein YczE</fullName>
    </recommendedName>
</protein>
<sequence length="207" mass="22787">MFFKHLYYLLGLMLLALGVSLTLISNLGAGGWDALVENLYKATDIKIGTWIIVIGLILLVVAALLKREFINYKAFIISIILGKLIDIFYYPLIQVITSESFLTRFLILVAGLISIGVGLAMMFVTNFPKNHTETFIFSIVDTTGHSYQKVKTIADVTALLLAVSIGFKLNDFSNLGLGTVLISFFMGSIVHHILPVAEKGMAILVKE</sequence>
<accession>A0A9W6GJH1</accession>
<keyword evidence="1" id="KW-0812">Transmembrane</keyword>
<dbReference type="EMBL" id="BSDY01000002">
    <property type="protein sequence ID" value="GLI55019.1"/>
    <property type="molecule type" value="Genomic_DNA"/>
</dbReference>
<dbReference type="PANTHER" id="PTHR40078:SF1">
    <property type="entry name" value="INTEGRAL MEMBRANE PROTEIN"/>
    <property type="match status" value="1"/>
</dbReference>
<organism evidence="2 3">
    <name type="scientific">Propionigenium maris DSM 9537</name>
    <dbReference type="NCBI Taxonomy" id="1123000"/>
    <lineage>
        <taxon>Bacteria</taxon>
        <taxon>Fusobacteriati</taxon>
        <taxon>Fusobacteriota</taxon>
        <taxon>Fusobacteriia</taxon>
        <taxon>Fusobacteriales</taxon>
        <taxon>Fusobacteriaceae</taxon>
        <taxon>Propionigenium</taxon>
    </lineage>
</organism>
<evidence type="ECO:0000313" key="3">
    <source>
        <dbReference type="Proteomes" id="UP001144471"/>
    </source>
</evidence>
<feature type="transmembrane region" description="Helical" evidence="1">
    <location>
        <begin position="47"/>
        <end position="65"/>
    </location>
</feature>
<dbReference type="Pfam" id="PF19700">
    <property type="entry name" value="DUF6198"/>
    <property type="match status" value="1"/>
</dbReference>
<dbReference type="AlphaFoldDB" id="A0A9W6GJH1"/>
<name>A0A9W6GJH1_9FUSO</name>
<keyword evidence="3" id="KW-1185">Reference proteome</keyword>
<feature type="transmembrane region" description="Helical" evidence="1">
    <location>
        <begin position="175"/>
        <end position="194"/>
    </location>
</feature>
<dbReference type="PANTHER" id="PTHR40078">
    <property type="entry name" value="INTEGRAL MEMBRANE PROTEIN-RELATED"/>
    <property type="match status" value="1"/>
</dbReference>
<keyword evidence="1" id="KW-0472">Membrane</keyword>
<feature type="transmembrane region" description="Helical" evidence="1">
    <location>
        <begin position="72"/>
        <end position="93"/>
    </location>
</feature>
<dbReference type="InterPro" id="IPR038750">
    <property type="entry name" value="YczE/YyaS-like"/>
</dbReference>
<reference evidence="2" key="1">
    <citation type="submission" date="2022-12" db="EMBL/GenBank/DDBJ databases">
        <title>Reference genome sequencing for broad-spectrum identification of bacterial and archaeal isolates by mass spectrometry.</title>
        <authorList>
            <person name="Sekiguchi Y."/>
            <person name="Tourlousse D.M."/>
        </authorList>
    </citation>
    <scope>NUCLEOTIDE SEQUENCE</scope>
    <source>
        <strain evidence="2">10succ1</strain>
    </source>
</reference>